<dbReference type="Proteomes" id="UP001138661">
    <property type="component" value="Unassembled WGS sequence"/>
</dbReference>
<gene>
    <name evidence="2" type="ORF">KX928_14485</name>
</gene>
<reference evidence="2" key="1">
    <citation type="submission" date="2021-07" db="EMBL/GenBank/DDBJ databases">
        <title>Roseobacter insulae sp. nov., isolated from a tidal flat.</title>
        <authorList>
            <person name="Park S."/>
            <person name="Yoon J.-H."/>
        </authorList>
    </citation>
    <scope>NUCLEOTIDE SEQUENCE</scope>
    <source>
        <strain evidence="2">YSTF-M11</strain>
    </source>
</reference>
<feature type="domain" description="Prolyl 4-hydroxylase alpha subunit Fe(2+) 2OG dioxygenase" evidence="1">
    <location>
        <begin position="101"/>
        <end position="183"/>
    </location>
</feature>
<sequence>MELFVSDVGRLDNLPEDWADQIVSVVDALAYSRAFDDTAPTAREKLAPGDKIETKVVNGDQIAQSAAWLTDLYGADLVQLASELTGREVQTGREQISNVNINVMSGVGGRYEKHVDTNHLTGIWFVTTLAPDAGGFLCFETEEGVQQVRAEAGKIVFFDARDVPHYVTALQTQTTRIVVVMNFFFKDEAYSRPDVLNRYIYTASD</sequence>
<proteinExistence type="predicted"/>
<evidence type="ECO:0000259" key="1">
    <source>
        <dbReference type="Pfam" id="PF13640"/>
    </source>
</evidence>
<keyword evidence="3" id="KW-1185">Reference proteome</keyword>
<evidence type="ECO:0000313" key="3">
    <source>
        <dbReference type="Proteomes" id="UP001138661"/>
    </source>
</evidence>
<dbReference type="Pfam" id="PF13640">
    <property type="entry name" value="2OG-FeII_Oxy_3"/>
    <property type="match status" value="1"/>
</dbReference>
<protein>
    <submittedName>
        <fullName evidence="2">2OG-Fe(II) oxygenase</fullName>
    </submittedName>
</protein>
<dbReference type="EMBL" id="JAHXDN010000004">
    <property type="protein sequence ID" value="MBW4708994.1"/>
    <property type="molecule type" value="Genomic_DNA"/>
</dbReference>
<name>A0A9X1FX38_9RHOB</name>
<dbReference type="InterPro" id="IPR044862">
    <property type="entry name" value="Pro_4_hyd_alph_FE2OG_OXY"/>
</dbReference>
<accession>A0A9X1FX38</accession>
<comment type="caution">
    <text evidence="2">The sequence shown here is derived from an EMBL/GenBank/DDBJ whole genome shotgun (WGS) entry which is preliminary data.</text>
</comment>
<organism evidence="2 3">
    <name type="scientific">Roseobacter insulae</name>
    <dbReference type="NCBI Taxonomy" id="2859783"/>
    <lineage>
        <taxon>Bacteria</taxon>
        <taxon>Pseudomonadati</taxon>
        <taxon>Pseudomonadota</taxon>
        <taxon>Alphaproteobacteria</taxon>
        <taxon>Rhodobacterales</taxon>
        <taxon>Roseobacteraceae</taxon>
        <taxon>Roseobacter</taxon>
    </lineage>
</organism>
<dbReference type="RefSeq" id="WP_219504022.1">
    <property type="nucleotide sequence ID" value="NZ_JAHXDN010000004.1"/>
</dbReference>
<dbReference type="AlphaFoldDB" id="A0A9X1FX38"/>
<evidence type="ECO:0000313" key="2">
    <source>
        <dbReference type="EMBL" id="MBW4708994.1"/>
    </source>
</evidence>